<gene>
    <name evidence="1" type="ORF">PQG99_18075</name>
</gene>
<organism evidence="1 2">
    <name type="scientific">Parabacteroides johnsonii</name>
    <dbReference type="NCBI Taxonomy" id="387661"/>
    <lineage>
        <taxon>Bacteria</taxon>
        <taxon>Pseudomonadati</taxon>
        <taxon>Bacteroidota</taxon>
        <taxon>Bacteroidia</taxon>
        <taxon>Bacteroidales</taxon>
        <taxon>Tannerellaceae</taxon>
        <taxon>Parabacteroides</taxon>
    </lineage>
</organism>
<protein>
    <submittedName>
        <fullName evidence="1">Uncharacterized protein</fullName>
    </submittedName>
</protein>
<dbReference type="Proteomes" id="UP001213431">
    <property type="component" value="Unassembled WGS sequence"/>
</dbReference>
<name>A0ACC6D8W3_9BACT</name>
<comment type="caution">
    <text evidence="1">The sequence shown here is derived from an EMBL/GenBank/DDBJ whole genome shotgun (WGS) entry which is preliminary data.</text>
</comment>
<reference evidence="1" key="1">
    <citation type="submission" date="2023-01" db="EMBL/GenBank/DDBJ databases">
        <title>Exploring GABA producing Bacteroides strains toward improving mental health.</title>
        <authorList>
            <person name="Yousuf B."/>
            <person name="Bouhlel N.E."/>
            <person name="Mottawea W."/>
            <person name="Hammami R."/>
        </authorList>
    </citation>
    <scope>NUCLEOTIDE SEQUENCE</scope>
    <source>
        <strain evidence="1">UO.H1049</strain>
    </source>
</reference>
<keyword evidence="2" id="KW-1185">Reference proteome</keyword>
<sequence length="70" mass="8349">MQKYIYVLSNTCQAVKNFQIRLFGIARKSMHFYLPIIPYLCYINKSTLKNMKQNSENPFFGTYRTPFETP</sequence>
<evidence type="ECO:0000313" key="2">
    <source>
        <dbReference type="Proteomes" id="UP001213431"/>
    </source>
</evidence>
<evidence type="ECO:0000313" key="1">
    <source>
        <dbReference type="EMBL" id="MDC7159771.1"/>
    </source>
</evidence>
<proteinExistence type="predicted"/>
<feature type="non-terminal residue" evidence="1">
    <location>
        <position position="70"/>
    </location>
</feature>
<accession>A0ACC6D8W3</accession>
<dbReference type="EMBL" id="JAQPYW010000190">
    <property type="protein sequence ID" value="MDC7159771.1"/>
    <property type="molecule type" value="Genomic_DNA"/>
</dbReference>